<dbReference type="OMA" id="MINAREQ"/>
<dbReference type="Proteomes" id="UP000094527">
    <property type="component" value="Unassembled WGS sequence"/>
</dbReference>
<keyword evidence="5" id="KW-0830">Ubiquinone</keyword>
<evidence type="ECO:0000313" key="6">
    <source>
        <dbReference type="Proteomes" id="UP000094527"/>
    </source>
</evidence>
<evidence type="ECO:0000313" key="5">
    <source>
        <dbReference type="EMBL" id="ODM95752.1"/>
    </source>
</evidence>
<keyword evidence="3" id="KW-0125">Carotenoid biosynthesis</keyword>
<dbReference type="InterPro" id="IPR008949">
    <property type="entry name" value="Isoprenoid_synthase_dom_sf"/>
</dbReference>
<name>A0A1D2MS50_ORCCI</name>
<dbReference type="PANTHER" id="PTHR31480">
    <property type="entry name" value="BIFUNCTIONAL LYCOPENE CYCLASE/PHYTOENE SYNTHASE"/>
    <property type="match status" value="1"/>
</dbReference>
<dbReference type="STRING" id="48709.A0A1D2MS50"/>
<feature type="non-terminal residue" evidence="5">
    <location>
        <position position="1"/>
    </location>
</feature>
<comment type="caution">
    <text evidence="5">The sequence shown here is derived from an EMBL/GenBank/DDBJ whole genome shotgun (WGS) entry which is preliminary data.</text>
</comment>
<evidence type="ECO:0000256" key="4">
    <source>
        <dbReference type="SAM" id="MobiDB-lite"/>
    </source>
</evidence>
<accession>A0A1D2MS50</accession>
<proteinExistence type="predicted"/>
<dbReference type="GO" id="GO:0016117">
    <property type="term" value="P:carotenoid biosynthetic process"/>
    <property type="evidence" value="ECO:0007669"/>
    <property type="project" value="UniProtKB-KW"/>
</dbReference>
<dbReference type="SUPFAM" id="SSF48576">
    <property type="entry name" value="Terpenoid synthases"/>
    <property type="match status" value="1"/>
</dbReference>
<dbReference type="EMBL" id="LJIJ01000625">
    <property type="protein sequence ID" value="ODM95752.1"/>
    <property type="molecule type" value="Genomic_DNA"/>
</dbReference>
<dbReference type="Pfam" id="PF00494">
    <property type="entry name" value="SQS_PSY"/>
    <property type="match status" value="1"/>
</dbReference>
<evidence type="ECO:0000256" key="3">
    <source>
        <dbReference type="ARBA" id="ARBA00022746"/>
    </source>
</evidence>
<dbReference type="OrthoDB" id="270318at2759"/>
<feature type="compositionally biased region" description="Basic and acidic residues" evidence="4">
    <location>
        <begin position="25"/>
        <end position="41"/>
    </location>
</feature>
<keyword evidence="6" id="KW-1185">Reference proteome</keyword>
<feature type="region of interest" description="Disordered" evidence="4">
    <location>
        <begin position="25"/>
        <end position="53"/>
    </location>
</feature>
<gene>
    <name evidence="5" type="ORF">Ocin01_10925</name>
</gene>
<protein>
    <recommendedName>
        <fullName evidence="2">15-cis-phytoene synthase</fullName>
        <ecNumber evidence="2">2.5.1.32</ecNumber>
    </recommendedName>
</protein>
<dbReference type="AlphaFoldDB" id="A0A1D2MS50"/>
<sequence>YNSLNLINSNSRGACAPRNFSAAERKSENEVRNSETSKEENLDASSNSPEKQVGVGRSSYCAELVRKHEFENFLCALLLPTADIRGFVFAVRSFNVEIALIRDQVSQKDIGLARLAFWRDAINKVFANKSNSSTNLPRHPVVLELSRNLKDKTVSKKWFTNLIDAREQVMTDAAFKTLEDLETYCDKSVSPVLYLGLEALGVKNVDADHAASHLGKSIGLSNFIRSIPHNAQRRRVLIPQELLVKHKLSQENFIRFSNEEKIRDTVFEIASRAHIHYEKAKSLKPNISKTALPLMLVGTPTDIYLKRLRNSNFNPYHTSLNHRYGLLPLHLYYRKFAKVYY</sequence>
<dbReference type="InterPro" id="IPR002060">
    <property type="entry name" value="Squ/phyt_synthse"/>
</dbReference>
<dbReference type="EC" id="2.5.1.32" evidence="2"/>
<organism evidence="5 6">
    <name type="scientific">Orchesella cincta</name>
    <name type="common">Springtail</name>
    <name type="synonym">Podura cincta</name>
    <dbReference type="NCBI Taxonomy" id="48709"/>
    <lineage>
        <taxon>Eukaryota</taxon>
        <taxon>Metazoa</taxon>
        <taxon>Ecdysozoa</taxon>
        <taxon>Arthropoda</taxon>
        <taxon>Hexapoda</taxon>
        <taxon>Collembola</taxon>
        <taxon>Entomobryomorpha</taxon>
        <taxon>Entomobryoidea</taxon>
        <taxon>Orchesellidae</taxon>
        <taxon>Orchesellinae</taxon>
        <taxon>Orchesella</taxon>
    </lineage>
</organism>
<comment type="catalytic activity">
    <reaction evidence="1">
        <text>2 (2E,6E,10E)-geranylgeranyl diphosphate = 15-cis-phytoene + 2 diphosphate</text>
        <dbReference type="Rhea" id="RHEA:34475"/>
        <dbReference type="ChEBI" id="CHEBI:27787"/>
        <dbReference type="ChEBI" id="CHEBI:33019"/>
        <dbReference type="ChEBI" id="CHEBI:58756"/>
        <dbReference type="EC" id="2.5.1.32"/>
    </reaction>
</comment>
<evidence type="ECO:0000256" key="1">
    <source>
        <dbReference type="ARBA" id="ARBA00001805"/>
    </source>
</evidence>
<evidence type="ECO:0000256" key="2">
    <source>
        <dbReference type="ARBA" id="ARBA00012396"/>
    </source>
</evidence>
<dbReference type="Gene3D" id="1.10.600.10">
    <property type="entry name" value="Farnesyl Diphosphate Synthase"/>
    <property type="match status" value="1"/>
</dbReference>
<reference evidence="5 6" key="1">
    <citation type="journal article" date="2016" name="Genome Biol. Evol.">
        <title>Gene Family Evolution Reflects Adaptation to Soil Environmental Stressors in the Genome of the Collembolan Orchesella cincta.</title>
        <authorList>
            <person name="Faddeeva-Vakhrusheva A."/>
            <person name="Derks M.F."/>
            <person name="Anvar S.Y."/>
            <person name="Agamennone V."/>
            <person name="Suring W."/>
            <person name="Smit S."/>
            <person name="van Straalen N.M."/>
            <person name="Roelofs D."/>
        </authorList>
    </citation>
    <scope>NUCLEOTIDE SEQUENCE [LARGE SCALE GENOMIC DNA]</scope>
    <source>
        <tissue evidence="5">Mixed pool</tissue>
    </source>
</reference>